<evidence type="ECO:0000313" key="2">
    <source>
        <dbReference type="EMBL" id="DAD84886.1"/>
    </source>
</evidence>
<feature type="region of interest" description="Disordered" evidence="1">
    <location>
        <begin position="663"/>
        <end position="693"/>
    </location>
</feature>
<organism evidence="2">
    <name type="scientific">Myoviridae sp. ctfrL10</name>
    <dbReference type="NCBI Taxonomy" id="2826678"/>
    <lineage>
        <taxon>Viruses</taxon>
        <taxon>Duplodnaviria</taxon>
        <taxon>Heunggongvirae</taxon>
        <taxon>Uroviricota</taxon>
        <taxon>Caudoviricetes</taxon>
    </lineage>
</organism>
<accession>A0A8S5MRF1</accession>
<reference evidence="2" key="1">
    <citation type="journal article" date="2021" name="Proc. Natl. Acad. Sci. U.S.A.">
        <title>A Catalog of Tens of Thousands of Viruses from Human Metagenomes Reveals Hidden Associations with Chronic Diseases.</title>
        <authorList>
            <person name="Tisza M.J."/>
            <person name="Buck C.B."/>
        </authorList>
    </citation>
    <scope>NUCLEOTIDE SEQUENCE</scope>
    <source>
        <strain evidence="2">CtfrL10</strain>
    </source>
</reference>
<dbReference type="Gene3D" id="3.30.420.10">
    <property type="entry name" value="Ribonuclease H-like superfamily/Ribonuclease H"/>
    <property type="match status" value="1"/>
</dbReference>
<sequence length="693" mass="79659">MEYIDNSLCATKMELVPSIMTGTNLQNLILRKQVKIVVRGCRGRLAQYAVDSLPKKYREECYRRFDIPPMPRVKSRLEELISPYPEAVKYYHAYRLPDGRCLPQERIAQYTAEAQILEAISQYWMAHTSVRGKGGSRPVSKGTFYGWMVDQMGTISTTEYPHKLPQSADNLKRKHARYKKEGLDSLVHKGYNNRNASKLEQSEQEAYLLMLLAHQNQLTNRQVAKLYNEVALQRGWESLTTSAVAKIAKKHDLLLEAGRMGATKFRANARVAIRRSKPSRSMSYWVLDGWEAELYYQQTVERKGKNNTRYDCRLVVVVVLDASCSYPIGYAIGDRESKALITQALMAAVHHTEELFGARLAPRQLQMDNYDIKELMPLYASMAGKVTPAQAKNARAKIVEPYFSYLNTQYCKLQPNWAGYGVVSAQGKNPNNDALNILKHDTPTKEEVIRQIHLMIAEERAKKQSEYLELYDGDLTGIELSREVYLENFGLRQERLIGQSVYGLTPTIYGQTRYYECLDLGWRQQRHQKWQVYYDPSELSSVLAISEDGKYKYLLTEKHVQPMALEDQTEKDTAELKKVRDFESEVESWIQGRYEAIRPVALEVAENSPIAQKLLQHTTLPFKGGKGKKVAKPTTPEEAPEEVANFAPAREVMILDNKGRYKDHRYDRKLEREGQLGTTEDTPRRRRSILERV</sequence>
<name>A0A8S5MRF1_9CAUD</name>
<evidence type="ECO:0000256" key="1">
    <source>
        <dbReference type="SAM" id="MobiDB-lite"/>
    </source>
</evidence>
<proteinExistence type="predicted"/>
<dbReference type="InterPro" id="IPR036397">
    <property type="entry name" value="RNaseH_sf"/>
</dbReference>
<protein>
    <submittedName>
        <fullName evidence="2">Transposase</fullName>
    </submittedName>
</protein>
<dbReference type="EMBL" id="BK014968">
    <property type="protein sequence ID" value="DAD84886.1"/>
    <property type="molecule type" value="Genomic_DNA"/>
</dbReference>
<feature type="compositionally biased region" description="Basic and acidic residues" evidence="1">
    <location>
        <begin position="663"/>
        <end position="674"/>
    </location>
</feature>
<dbReference type="GO" id="GO:0003676">
    <property type="term" value="F:nucleic acid binding"/>
    <property type="evidence" value="ECO:0007669"/>
    <property type="project" value="InterPro"/>
</dbReference>